<evidence type="ECO:0000256" key="1">
    <source>
        <dbReference type="ARBA" id="ARBA00023015"/>
    </source>
</evidence>
<comment type="caution">
    <text evidence="5">The sequence shown here is derived from an EMBL/GenBank/DDBJ whole genome shotgun (WGS) entry which is preliminary data.</text>
</comment>
<keyword evidence="3" id="KW-0804">Transcription</keyword>
<evidence type="ECO:0000313" key="5">
    <source>
        <dbReference type="EMBL" id="MRX56857.1"/>
    </source>
</evidence>
<dbReference type="InterPro" id="IPR000524">
    <property type="entry name" value="Tscrpt_reg_HTH_GntR"/>
</dbReference>
<dbReference type="InterPro" id="IPR011711">
    <property type="entry name" value="GntR_C"/>
</dbReference>
<dbReference type="SMART" id="SM00895">
    <property type="entry name" value="FCD"/>
    <property type="match status" value="1"/>
</dbReference>
<dbReference type="InterPro" id="IPR036388">
    <property type="entry name" value="WH-like_DNA-bd_sf"/>
</dbReference>
<dbReference type="PROSITE" id="PS50949">
    <property type="entry name" value="HTH_GNTR"/>
    <property type="match status" value="1"/>
</dbReference>
<organism evidence="5 6">
    <name type="scientific">Metabacillus idriensis</name>
    <dbReference type="NCBI Taxonomy" id="324768"/>
    <lineage>
        <taxon>Bacteria</taxon>
        <taxon>Bacillati</taxon>
        <taxon>Bacillota</taxon>
        <taxon>Bacilli</taxon>
        <taxon>Bacillales</taxon>
        <taxon>Bacillaceae</taxon>
        <taxon>Metabacillus</taxon>
    </lineage>
</organism>
<dbReference type="PANTHER" id="PTHR43537:SF24">
    <property type="entry name" value="GLUCONATE OPERON TRANSCRIPTIONAL REPRESSOR"/>
    <property type="match status" value="1"/>
</dbReference>
<evidence type="ECO:0000313" key="6">
    <source>
        <dbReference type="Proteomes" id="UP000441585"/>
    </source>
</evidence>
<dbReference type="SMART" id="SM00345">
    <property type="entry name" value="HTH_GNTR"/>
    <property type="match status" value="1"/>
</dbReference>
<dbReference type="Proteomes" id="UP000441585">
    <property type="component" value="Unassembled WGS sequence"/>
</dbReference>
<dbReference type="Pfam" id="PF00392">
    <property type="entry name" value="GntR"/>
    <property type="match status" value="1"/>
</dbReference>
<dbReference type="Pfam" id="PF07729">
    <property type="entry name" value="FCD"/>
    <property type="match status" value="1"/>
</dbReference>
<proteinExistence type="predicted"/>
<dbReference type="SUPFAM" id="SSF48008">
    <property type="entry name" value="GntR ligand-binding domain-like"/>
    <property type="match status" value="1"/>
</dbReference>
<dbReference type="GO" id="GO:0003677">
    <property type="term" value="F:DNA binding"/>
    <property type="evidence" value="ECO:0007669"/>
    <property type="project" value="UniProtKB-KW"/>
</dbReference>
<sequence length="220" mass="25727">MGRLLKQDSLADQIYHLIKDSIIKGELKPGDRITELDISTKHGVSQAPVREAFLRLNEDGMVVSMRHKGTFVSNLSLKDIKEIYDFREKMEPLAIQLAIENAKEQDKINLLSLFEKMVEAGEKQDVDLIRSADVMFHTYIYKLANHSFMYRIWELLSARSNRVWYLTSQVYFDDFNELTQIHKPIVDAFIQKDTERCIDAFTVHLEFVKNKILSNRELEK</sequence>
<dbReference type="EMBL" id="WKKF01000018">
    <property type="protein sequence ID" value="MRX56857.1"/>
    <property type="molecule type" value="Genomic_DNA"/>
</dbReference>
<keyword evidence="2" id="KW-0238">DNA-binding</keyword>
<name>A0A6I2MIC4_9BACI</name>
<reference evidence="5 6" key="1">
    <citation type="submission" date="2019-11" db="EMBL/GenBank/DDBJ databases">
        <title>Bacillus idriensis genome.</title>
        <authorList>
            <person name="Konopka E.N."/>
            <person name="Newman J.D."/>
        </authorList>
    </citation>
    <scope>NUCLEOTIDE SEQUENCE [LARGE SCALE GENOMIC DNA]</scope>
    <source>
        <strain evidence="5 6">DSM 19097</strain>
    </source>
</reference>
<dbReference type="AlphaFoldDB" id="A0A6I2MIC4"/>
<evidence type="ECO:0000259" key="4">
    <source>
        <dbReference type="PROSITE" id="PS50949"/>
    </source>
</evidence>
<feature type="domain" description="HTH gntR-type" evidence="4">
    <location>
        <begin position="8"/>
        <end position="75"/>
    </location>
</feature>
<dbReference type="Gene3D" id="1.10.10.10">
    <property type="entry name" value="Winged helix-like DNA-binding domain superfamily/Winged helix DNA-binding domain"/>
    <property type="match status" value="1"/>
</dbReference>
<evidence type="ECO:0000256" key="2">
    <source>
        <dbReference type="ARBA" id="ARBA00023125"/>
    </source>
</evidence>
<dbReference type="Gene3D" id="1.20.120.530">
    <property type="entry name" value="GntR ligand-binding domain-like"/>
    <property type="match status" value="1"/>
</dbReference>
<dbReference type="SUPFAM" id="SSF46785">
    <property type="entry name" value="Winged helix' DNA-binding domain"/>
    <property type="match status" value="1"/>
</dbReference>
<keyword evidence="1" id="KW-0805">Transcription regulation</keyword>
<dbReference type="InterPro" id="IPR036390">
    <property type="entry name" value="WH_DNA-bd_sf"/>
</dbReference>
<dbReference type="InterPro" id="IPR008920">
    <property type="entry name" value="TF_FadR/GntR_C"/>
</dbReference>
<dbReference type="CDD" id="cd07377">
    <property type="entry name" value="WHTH_GntR"/>
    <property type="match status" value="1"/>
</dbReference>
<gene>
    <name evidence="5" type="ORF">GJU41_23220</name>
</gene>
<protein>
    <submittedName>
        <fullName evidence="5">FCD domain-containing protein</fullName>
    </submittedName>
</protein>
<dbReference type="RefSeq" id="WP_154319715.1">
    <property type="nucleotide sequence ID" value="NZ_CAJFZX010000011.1"/>
</dbReference>
<dbReference type="PANTHER" id="PTHR43537">
    <property type="entry name" value="TRANSCRIPTIONAL REGULATOR, GNTR FAMILY"/>
    <property type="match status" value="1"/>
</dbReference>
<keyword evidence="6" id="KW-1185">Reference proteome</keyword>
<accession>A0A6I2MIC4</accession>
<dbReference type="GO" id="GO:0003700">
    <property type="term" value="F:DNA-binding transcription factor activity"/>
    <property type="evidence" value="ECO:0007669"/>
    <property type="project" value="InterPro"/>
</dbReference>
<evidence type="ECO:0000256" key="3">
    <source>
        <dbReference type="ARBA" id="ARBA00023163"/>
    </source>
</evidence>